<evidence type="ECO:0000313" key="9">
    <source>
        <dbReference type="EMBL" id="WOO78202.1"/>
    </source>
</evidence>
<accession>A0AAF0Y1H6</accession>
<evidence type="ECO:0000256" key="2">
    <source>
        <dbReference type="ARBA" id="ARBA00022448"/>
    </source>
</evidence>
<reference evidence="9" key="1">
    <citation type="submission" date="2023-10" db="EMBL/GenBank/DDBJ databases">
        <authorList>
            <person name="Noh H."/>
        </authorList>
    </citation>
    <scope>NUCLEOTIDE SEQUENCE</scope>
    <source>
        <strain evidence="9">DUCC4014</strain>
    </source>
</reference>
<feature type="transmembrane region" description="Helical" evidence="7">
    <location>
        <begin position="359"/>
        <end position="381"/>
    </location>
</feature>
<feature type="transmembrane region" description="Helical" evidence="7">
    <location>
        <begin position="196"/>
        <end position="214"/>
    </location>
</feature>
<dbReference type="GO" id="GO:0016020">
    <property type="term" value="C:membrane"/>
    <property type="evidence" value="ECO:0007669"/>
    <property type="project" value="UniProtKB-SubCell"/>
</dbReference>
<feature type="transmembrane region" description="Helical" evidence="7">
    <location>
        <begin position="422"/>
        <end position="443"/>
    </location>
</feature>
<dbReference type="PANTHER" id="PTHR43791:SF3">
    <property type="entry name" value="MAJOR FACILITATOR SUPERFAMILY (MFS) PROFILE DOMAIN-CONTAINING PROTEIN"/>
    <property type="match status" value="1"/>
</dbReference>
<name>A0AAF0Y1H6_9TREE</name>
<feature type="transmembrane region" description="Helical" evidence="7">
    <location>
        <begin position="296"/>
        <end position="317"/>
    </location>
</feature>
<feature type="transmembrane region" description="Helical" evidence="7">
    <location>
        <begin position="329"/>
        <end position="352"/>
    </location>
</feature>
<dbReference type="RefSeq" id="XP_062624234.1">
    <property type="nucleotide sequence ID" value="XM_062768250.1"/>
</dbReference>
<protein>
    <submittedName>
        <fullName evidence="9">MFS transporter prlL</fullName>
    </submittedName>
</protein>
<proteinExistence type="predicted"/>
<evidence type="ECO:0000313" key="10">
    <source>
        <dbReference type="Proteomes" id="UP000827549"/>
    </source>
</evidence>
<organism evidence="9 10">
    <name type="scientific">Vanrija pseudolonga</name>
    <dbReference type="NCBI Taxonomy" id="143232"/>
    <lineage>
        <taxon>Eukaryota</taxon>
        <taxon>Fungi</taxon>
        <taxon>Dikarya</taxon>
        <taxon>Basidiomycota</taxon>
        <taxon>Agaricomycotina</taxon>
        <taxon>Tremellomycetes</taxon>
        <taxon>Trichosporonales</taxon>
        <taxon>Trichosporonaceae</taxon>
        <taxon>Vanrija</taxon>
    </lineage>
</organism>
<dbReference type="PROSITE" id="PS50850">
    <property type="entry name" value="MFS"/>
    <property type="match status" value="1"/>
</dbReference>
<feature type="region of interest" description="Disordered" evidence="6">
    <location>
        <begin position="1"/>
        <end position="36"/>
    </location>
</feature>
<evidence type="ECO:0000256" key="4">
    <source>
        <dbReference type="ARBA" id="ARBA00022989"/>
    </source>
</evidence>
<evidence type="ECO:0000256" key="3">
    <source>
        <dbReference type="ARBA" id="ARBA00022692"/>
    </source>
</evidence>
<feature type="transmembrane region" description="Helical" evidence="7">
    <location>
        <begin position="164"/>
        <end position="184"/>
    </location>
</feature>
<dbReference type="InterPro" id="IPR011701">
    <property type="entry name" value="MFS"/>
</dbReference>
<keyword evidence="2" id="KW-0813">Transport</keyword>
<evidence type="ECO:0000256" key="1">
    <source>
        <dbReference type="ARBA" id="ARBA00004141"/>
    </source>
</evidence>
<dbReference type="FunFam" id="1.20.1250.20:FF:000018">
    <property type="entry name" value="MFS transporter permease"/>
    <property type="match status" value="1"/>
</dbReference>
<dbReference type="Proteomes" id="UP000827549">
    <property type="component" value="Chromosome 1"/>
</dbReference>
<gene>
    <name evidence="9" type="primary">prlL_11</name>
    <name evidence="9" type="ORF">LOC62_01G001753</name>
</gene>
<feature type="transmembrane region" description="Helical" evidence="7">
    <location>
        <begin position="96"/>
        <end position="118"/>
    </location>
</feature>
<feature type="domain" description="Major facilitator superfamily (MFS) profile" evidence="8">
    <location>
        <begin position="63"/>
        <end position="481"/>
    </location>
</feature>
<feature type="transmembrane region" description="Helical" evidence="7">
    <location>
        <begin position="387"/>
        <end position="410"/>
    </location>
</feature>
<feature type="transmembrane region" description="Helical" evidence="7">
    <location>
        <begin position="455"/>
        <end position="476"/>
    </location>
</feature>
<dbReference type="SUPFAM" id="SSF103473">
    <property type="entry name" value="MFS general substrate transporter"/>
    <property type="match status" value="1"/>
</dbReference>
<dbReference type="GO" id="GO:0022857">
    <property type="term" value="F:transmembrane transporter activity"/>
    <property type="evidence" value="ECO:0007669"/>
    <property type="project" value="InterPro"/>
</dbReference>
<evidence type="ECO:0000256" key="5">
    <source>
        <dbReference type="ARBA" id="ARBA00023136"/>
    </source>
</evidence>
<feature type="transmembrane region" description="Helical" evidence="7">
    <location>
        <begin position="130"/>
        <end position="152"/>
    </location>
</feature>
<dbReference type="GeneID" id="87805007"/>
<evidence type="ECO:0000259" key="8">
    <source>
        <dbReference type="PROSITE" id="PS50850"/>
    </source>
</evidence>
<keyword evidence="5 7" id="KW-0472">Membrane</keyword>
<dbReference type="AlphaFoldDB" id="A0AAF0Y1H6"/>
<dbReference type="Gene3D" id="1.20.1250.20">
    <property type="entry name" value="MFS general substrate transporter like domains"/>
    <property type="match status" value="2"/>
</dbReference>
<comment type="subcellular location">
    <subcellularLocation>
        <location evidence="1">Membrane</location>
        <topology evidence="1">Multi-pass membrane protein</topology>
    </subcellularLocation>
</comment>
<feature type="transmembrane region" description="Helical" evidence="7">
    <location>
        <begin position="226"/>
        <end position="249"/>
    </location>
</feature>
<evidence type="ECO:0000256" key="6">
    <source>
        <dbReference type="SAM" id="MobiDB-lite"/>
    </source>
</evidence>
<dbReference type="PANTHER" id="PTHR43791">
    <property type="entry name" value="PERMEASE-RELATED"/>
    <property type="match status" value="1"/>
</dbReference>
<dbReference type="Pfam" id="PF07690">
    <property type="entry name" value="MFS_1"/>
    <property type="match status" value="1"/>
</dbReference>
<sequence>MVLDNSPNSEKRELAHVDLNPKESHTPPSPEFSGEEHVMHQNIDEGFDPAFVRSTMRKVDFRLVPVLSLMYCISLIDRTNLGLARQANGLRMQKDLQLGVGQRFSIATLVFFVPYIILEIPSQIGLRKFGARWWLGIATILWGVVTVCIGFSKNWQTLAGLRALLGVFEATLFPGAAYLIACWYPRRSMAVRMSTFYILSVTVSGFGAAMAYGLSTLNGRNGHAGWTWIFIVQGIITIGIGLLSLLFLVDFPDKATFLSEQQKELVITRIQRDRADAIVDPMTGAKLVSYLGTLKLWLFAYMFMCGTVASYSLAYFLPRILATMGFSNMMSQLLVVPPYVWCLFPAVSSALVADKVKGARAYAIVFNICCLIVGTAMYSHIDPKKKAARYAGIFLAIGGSNSFLPLVVSWSQTAIRAQSKRGYASALIIAFGGVGGIIASVAFQEKEAVKGYPSGIYLTLAMNAANVIAVICLRFWMMWKNKQADQGLCVIEGNPDFRYQY</sequence>
<dbReference type="EMBL" id="CP086714">
    <property type="protein sequence ID" value="WOO78202.1"/>
    <property type="molecule type" value="Genomic_DNA"/>
</dbReference>
<dbReference type="InterPro" id="IPR036259">
    <property type="entry name" value="MFS_trans_sf"/>
</dbReference>
<keyword evidence="10" id="KW-1185">Reference proteome</keyword>
<evidence type="ECO:0000256" key="7">
    <source>
        <dbReference type="SAM" id="Phobius"/>
    </source>
</evidence>
<feature type="compositionally biased region" description="Basic and acidic residues" evidence="6">
    <location>
        <begin position="9"/>
        <end position="25"/>
    </location>
</feature>
<keyword evidence="3 7" id="KW-0812">Transmembrane</keyword>
<dbReference type="InterPro" id="IPR020846">
    <property type="entry name" value="MFS_dom"/>
</dbReference>
<keyword evidence="4 7" id="KW-1133">Transmembrane helix</keyword>